<dbReference type="AlphaFoldDB" id="A0A8R1XNG8"/>
<dbReference type="EMBL" id="CMVM020000345">
    <property type="status" value="NOT_ANNOTATED_CDS"/>
    <property type="molecule type" value="Genomic_DNA"/>
</dbReference>
<reference evidence="1" key="2">
    <citation type="submission" date="2022-06" db="UniProtKB">
        <authorList>
            <consortium name="EnsemblMetazoa"/>
        </authorList>
    </citation>
    <scope>IDENTIFICATION</scope>
</reference>
<accession>A0A8R1XNG8</accession>
<proteinExistence type="predicted"/>
<evidence type="ECO:0000313" key="2">
    <source>
        <dbReference type="Proteomes" id="UP000024404"/>
    </source>
</evidence>
<keyword evidence="2" id="KW-1185">Reference proteome</keyword>
<name>A0A8R1XNG8_ONCVO</name>
<protein>
    <submittedName>
        <fullName evidence="1">Uncharacterized protein</fullName>
    </submittedName>
</protein>
<dbReference type="Proteomes" id="UP000024404">
    <property type="component" value="Unassembled WGS sequence"/>
</dbReference>
<organism evidence="1 2">
    <name type="scientific">Onchocerca volvulus</name>
    <dbReference type="NCBI Taxonomy" id="6282"/>
    <lineage>
        <taxon>Eukaryota</taxon>
        <taxon>Metazoa</taxon>
        <taxon>Ecdysozoa</taxon>
        <taxon>Nematoda</taxon>
        <taxon>Chromadorea</taxon>
        <taxon>Rhabditida</taxon>
        <taxon>Spirurina</taxon>
        <taxon>Spiruromorpha</taxon>
        <taxon>Filarioidea</taxon>
        <taxon>Onchocercidae</taxon>
        <taxon>Onchocerca</taxon>
    </lineage>
</organism>
<dbReference type="EnsemblMetazoa" id="OVOC10659.1">
    <property type="protein sequence ID" value="OVOC10659.1"/>
    <property type="gene ID" value="WBGene00247468"/>
</dbReference>
<sequence>MGPSIVESLEETMTLIYPHRIVLSEHMWRMAILEIWTFLPAKNVRSHPIYADATHIDNKNMERRSMRRFCGAEFIVVRLNVTDTFGLSSFAYIPFLSSSWRFLESLIKDGVASSKRRRI</sequence>
<evidence type="ECO:0000313" key="1">
    <source>
        <dbReference type="EnsemblMetazoa" id="OVOC10659.1"/>
    </source>
</evidence>
<reference evidence="2" key="1">
    <citation type="submission" date="2013-10" db="EMBL/GenBank/DDBJ databases">
        <title>Genome sequencing of Onchocerca volvulus.</title>
        <authorList>
            <person name="Cotton J."/>
            <person name="Tsai J."/>
            <person name="Stanley E."/>
            <person name="Tracey A."/>
            <person name="Holroyd N."/>
            <person name="Lustigman S."/>
            <person name="Berriman M."/>
        </authorList>
    </citation>
    <scope>NUCLEOTIDE SEQUENCE</scope>
</reference>